<evidence type="ECO:0000313" key="3">
    <source>
        <dbReference type="Proteomes" id="UP000094463"/>
    </source>
</evidence>
<dbReference type="KEGG" id="bbev:BBEV_2759"/>
<gene>
    <name evidence="2" type="ORF">BBEV_2759</name>
</gene>
<keyword evidence="3" id="KW-1185">Reference proteome</keyword>
<dbReference type="SMART" id="SM00886">
    <property type="entry name" value="Dabb"/>
    <property type="match status" value="1"/>
</dbReference>
<dbReference type="OrthoDB" id="9808130at2"/>
<dbReference type="Proteomes" id="UP000094463">
    <property type="component" value="Chromosome"/>
</dbReference>
<dbReference type="SUPFAM" id="SSF54909">
    <property type="entry name" value="Dimeric alpha+beta barrel"/>
    <property type="match status" value="1"/>
</dbReference>
<proteinExistence type="predicted"/>
<reference evidence="2 3" key="1">
    <citation type="submission" date="2015-08" db="EMBL/GenBank/DDBJ databases">
        <title>The complete genome sequence of Bacillus beveridgei MLTeJB.</title>
        <authorList>
            <person name="Hanson T.E."/>
            <person name="Mesa C."/>
            <person name="Basesman S.M."/>
            <person name="Oremland R.S."/>
        </authorList>
    </citation>
    <scope>NUCLEOTIDE SEQUENCE [LARGE SCALE GENOMIC DNA]</scope>
    <source>
        <strain evidence="2 3">MLTeJB</strain>
    </source>
</reference>
<evidence type="ECO:0000259" key="1">
    <source>
        <dbReference type="PROSITE" id="PS51502"/>
    </source>
</evidence>
<feature type="domain" description="Stress-response A/B barrel" evidence="1">
    <location>
        <begin position="6"/>
        <end position="98"/>
    </location>
</feature>
<organism evidence="2 3">
    <name type="scientific">Salisediminibacterium beveridgei</name>
    <dbReference type="NCBI Taxonomy" id="632773"/>
    <lineage>
        <taxon>Bacteria</taxon>
        <taxon>Bacillati</taxon>
        <taxon>Bacillota</taxon>
        <taxon>Bacilli</taxon>
        <taxon>Bacillales</taxon>
        <taxon>Bacillaceae</taxon>
        <taxon>Salisediminibacterium</taxon>
    </lineage>
</organism>
<evidence type="ECO:0000313" key="2">
    <source>
        <dbReference type="EMBL" id="AOM84096.1"/>
    </source>
</evidence>
<accession>A0A1D7QYK8</accession>
<dbReference type="PROSITE" id="PS51502">
    <property type="entry name" value="S_R_A_B_BARREL"/>
    <property type="match status" value="1"/>
</dbReference>
<protein>
    <recommendedName>
        <fullName evidence="1">Stress-response A/B barrel domain-containing protein</fullName>
    </recommendedName>
</protein>
<dbReference type="Pfam" id="PF07876">
    <property type="entry name" value="Dabb"/>
    <property type="match status" value="1"/>
</dbReference>
<dbReference type="AlphaFoldDB" id="A0A1D7QYK8"/>
<sequence length="101" mass="11912">MDQGRIRHMAVFTLKSPQDSAETKQFLADGKQILSSIPVVQHFEVLTQVSSKCEFDFGFSMEFENQEAYDTYNAHPDHQAFVEKRWKKEVERFQEIDFKAY</sequence>
<dbReference type="InterPro" id="IPR013097">
    <property type="entry name" value="Dabb"/>
</dbReference>
<name>A0A1D7QYK8_9BACI</name>
<dbReference type="PATRIC" id="fig|632773.3.peg.2898"/>
<dbReference type="STRING" id="632773.BBEV_2759"/>
<dbReference type="Gene3D" id="3.30.70.100">
    <property type="match status" value="1"/>
</dbReference>
<dbReference type="EMBL" id="CP012502">
    <property type="protein sequence ID" value="AOM84096.1"/>
    <property type="molecule type" value="Genomic_DNA"/>
</dbReference>
<dbReference type="InterPro" id="IPR011008">
    <property type="entry name" value="Dimeric_a/b-barrel"/>
</dbReference>